<accession>A0A8S0VT39</accession>
<evidence type="ECO:0000313" key="2">
    <source>
        <dbReference type="EMBL" id="CAA7268129.1"/>
    </source>
</evidence>
<organism evidence="2 3">
    <name type="scientific">Cyclocybe aegerita</name>
    <name type="common">Black poplar mushroom</name>
    <name type="synonym">Agrocybe aegerita</name>
    <dbReference type="NCBI Taxonomy" id="1973307"/>
    <lineage>
        <taxon>Eukaryota</taxon>
        <taxon>Fungi</taxon>
        <taxon>Dikarya</taxon>
        <taxon>Basidiomycota</taxon>
        <taxon>Agaricomycotina</taxon>
        <taxon>Agaricomycetes</taxon>
        <taxon>Agaricomycetidae</taxon>
        <taxon>Agaricales</taxon>
        <taxon>Agaricineae</taxon>
        <taxon>Bolbitiaceae</taxon>
        <taxon>Cyclocybe</taxon>
    </lineage>
</organism>
<reference evidence="2 3" key="1">
    <citation type="submission" date="2020-01" db="EMBL/GenBank/DDBJ databases">
        <authorList>
            <person name="Gupta K D."/>
        </authorList>
    </citation>
    <scope>NUCLEOTIDE SEQUENCE [LARGE SCALE GENOMIC DNA]</scope>
</reference>
<evidence type="ECO:0000313" key="3">
    <source>
        <dbReference type="Proteomes" id="UP000467700"/>
    </source>
</evidence>
<keyword evidence="3" id="KW-1185">Reference proteome</keyword>
<protein>
    <submittedName>
        <fullName evidence="2">Uncharacterized protein</fullName>
    </submittedName>
</protein>
<comment type="caution">
    <text evidence="2">The sequence shown here is derived from an EMBL/GenBank/DDBJ whole genome shotgun (WGS) entry which is preliminary data.</text>
</comment>
<feature type="region of interest" description="Disordered" evidence="1">
    <location>
        <begin position="1"/>
        <end position="30"/>
    </location>
</feature>
<proteinExistence type="predicted"/>
<evidence type="ECO:0000256" key="1">
    <source>
        <dbReference type="SAM" id="MobiDB-lite"/>
    </source>
</evidence>
<dbReference type="AlphaFoldDB" id="A0A8S0VT39"/>
<gene>
    <name evidence="2" type="ORF">AAE3_LOCUS10423</name>
</gene>
<sequence length="324" mass="34507">MGTRQGWRHDDEDRNTMRMAGAQRRRWQGMTRTARAPFTSALSLVHASHPLPRPLALSPSDTPPSRPSAALTLCPILCPCARTLPCPFALCPTPRLLPCPSPVTLHLCPLPPPLNLCLHPSTFVPPVACCPLPFLPILCLRPRPSPFTVALHPHPSPPAQHLQLAAQGEGEHKEGGAQAPKESPQAPKEGERAEALPTALSPGTHSNGLSVGGLFNHSPDIGHGCGAIVSYSTPYASANSISTHCQTFLGKTHLGWETASDMNPSAPTTPELQVQCPNPNFNFHKLFLASLDRADAPATENDDDVFGTSSLTTPEPTPPSSTII</sequence>
<name>A0A8S0VT39_CYCAE</name>
<feature type="region of interest" description="Disordered" evidence="1">
    <location>
        <begin position="150"/>
        <end position="204"/>
    </location>
</feature>
<feature type="compositionally biased region" description="Basic and acidic residues" evidence="1">
    <location>
        <begin position="7"/>
        <end position="16"/>
    </location>
</feature>
<feature type="region of interest" description="Disordered" evidence="1">
    <location>
        <begin position="298"/>
        <end position="324"/>
    </location>
</feature>
<feature type="compositionally biased region" description="Pro residues" evidence="1">
    <location>
        <begin position="315"/>
        <end position="324"/>
    </location>
</feature>
<dbReference type="Proteomes" id="UP000467700">
    <property type="component" value="Unassembled WGS sequence"/>
</dbReference>
<dbReference type="EMBL" id="CACVBS010000066">
    <property type="protein sequence ID" value="CAA7268129.1"/>
    <property type="molecule type" value="Genomic_DNA"/>
</dbReference>